<name>A0A1L5F4V0_CLOKL</name>
<dbReference type="AlphaFoldDB" id="A0A1L5F4V0"/>
<evidence type="ECO:0000256" key="2">
    <source>
        <dbReference type="ARBA" id="ARBA00009399"/>
    </source>
</evidence>
<dbReference type="RefSeq" id="WP_073537731.1">
    <property type="nucleotide sequence ID" value="NZ_CP018335.1"/>
</dbReference>
<protein>
    <submittedName>
        <fullName evidence="8">Teichoic acid glycosylation protein</fullName>
    </submittedName>
</protein>
<dbReference type="GO" id="GO:0005886">
    <property type="term" value="C:plasma membrane"/>
    <property type="evidence" value="ECO:0007669"/>
    <property type="project" value="TreeGrafter"/>
</dbReference>
<keyword evidence="4 6" id="KW-1133">Transmembrane helix</keyword>
<dbReference type="PANTHER" id="PTHR38459:SF1">
    <property type="entry name" value="PROPHAGE BACTOPRENOL-LINKED GLUCOSE TRANSLOCASE HOMOLOG"/>
    <property type="match status" value="1"/>
</dbReference>
<keyword evidence="3 6" id="KW-0812">Transmembrane</keyword>
<evidence type="ECO:0000256" key="5">
    <source>
        <dbReference type="ARBA" id="ARBA00023136"/>
    </source>
</evidence>
<evidence type="ECO:0000256" key="3">
    <source>
        <dbReference type="ARBA" id="ARBA00022692"/>
    </source>
</evidence>
<reference evidence="8 9" key="1">
    <citation type="submission" date="2016-12" db="EMBL/GenBank/DDBJ databases">
        <title>Complete genome sequence of Clostridium kluyveri JZZ isolated from the pit mud of a Chinese flavor liquor-making factory.</title>
        <authorList>
            <person name="Wang Y."/>
        </authorList>
    </citation>
    <scope>NUCLEOTIDE SEQUENCE [LARGE SCALE GENOMIC DNA]</scope>
    <source>
        <strain evidence="8 9">JZZ</strain>
    </source>
</reference>
<organism evidence="8 9">
    <name type="scientific">Clostridium kluyveri</name>
    <dbReference type="NCBI Taxonomy" id="1534"/>
    <lineage>
        <taxon>Bacteria</taxon>
        <taxon>Bacillati</taxon>
        <taxon>Bacillota</taxon>
        <taxon>Clostridia</taxon>
        <taxon>Eubacteriales</taxon>
        <taxon>Clostridiaceae</taxon>
        <taxon>Clostridium</taxon>
    </lineage>
</organism>
<feature type="transmembrane region" description="Helical" evidence="6">
    <location>
        <begin position="89"/>
        <end position="110"/>
    </location>
</feature>
<evidence type="ECO:0000256" key="6">
    <source>
        <dbReference type="SAM" id="Phobius"/>
    </source>
</evidence>
<feature type="transmembrane region" description="Helical" evidence="6">
    <location>
        <begin position="116"/>
        <end position="137"/>
    </location>
</feature>
<accession>A0A1L5F4V0</accession>
<feature type="transmembrane region" description="Helical" evidence="6">
    <location>
        <begin position="22"/>
        <end position="43"/>
    </location>
</feature>
<dbReference type="OrthoDB" id="9812049at2"/>
<dbReference type="PANTHER" id="PTHR38459">
    <property type="entry name" value="PROPHAGE BACTOPRENOL-LINKED GLUCOSE TRANSLOCASE HOMOLOG"/>
    <property type="match status" value="1"/>
</dbReference>
<dbReference type="InterPro" id="IPR007267">
    <property type="entry name" value="GtrA_DPMS_TM"/>
</dbReference>
<feature type="transmembrane region" description="Helical" evidence="6">
    <location>
        <begin position="49"/>
        <end position="69"/>
    </location>
</feature>
<evidence type="ECO:0000313" key="8">
    <source>
        <dbReference type="EMBL" id="APM38035.1"/>
    </source>
</evidence>
<dbReference type="Proteomes" id="UP000184604">
    <property type="component" value="Chromosome"/>
</dbReference>
<dbReference type="InterPro" id="IPR051401">
    <property type="entry name" value="GtrA_CellWall_Glycosyl"/>
</dbReference>
<dbReference type="GO" id="GO:0000271">
    <property type="term" value="P:polysaccharide biosynthetic process"/>
    <property type="evidence" value="ECO:0007669"/>
    <property type="project" value="InterPro"/>
</dbReference>
<dbReference type="EMBL" id="CP018335">
    <property type="protein sequence ID" value="APM38035.1"/>
    <property type="molecule type" value="Genomic_DNA"/>
</dbReference>
<dbReference type="Pfam" id="PF04138">
    <property type="entry name" value="GtrA_DPMS_TM"/>
    <property type="match status" value="1"/>
</dbReference>
<evidence type="ECO:0000256" key="4">
    <source>
        <dbReference type="ARBA" id="ARBA00022989"/>
    </source>
</evidence>
<sequence>MTQLTKIKYPIFNRIFNGKLKCISRFSATGVLNTLVDFCVFTICESLFGIYYTLSQVLGYSFGIINSFILNKKWTFESKASNKKIYHELMQFIVVNVCSLTITVVCMKFLVNNFSINIYISKVIVTLIAQVVNFLLYKLWVFN</sequence>
<evidence type="ECO:0000259" key="7">
    <source>
        <dbReference type="Pfam" id="PF04138"/>
    </source>
</evidence>
<feature type="domain" description="GtrA/DPMS transmembrane" evidence="7">
    <location>
        <begin position="25"/>
        <end position="142"/>
    </location>
</feature>
<gene>
    <name evidence="8" type="ORF">BS101_04450</name>
</gene>
<keyword evidence="5 6" id="KW-0472">Membrane</keyword>
<comment type="similarity">
    <text evidence="2">Belongs to the GtrA family.</text>
</comment>
<evidence type="ECO:0000256" key="1">
    <source>
        <dbReference type="ARBA" id="ARBA00004141"/>
    </source>
</evidence>
<comment type="subcellular location">
    <subcellularLocation>
        <location evidence="1">Membrane</location>
        <topology evidence="1">Multi-pass membrane protein</topology>
    </subcellularLocation>
</comment>
<evidence type="ECO:0000313" key="9">
    <source>
        <dbReference type="Proteomes" id="UP000184604"/>
    </source>
</evidence>
<proteinExistence type="inferred from homology"/>